<name>A0A7D7R2V0_PLAMR</name>
<dbReference type="AlphaFoldDB" id="A0A7D7R2V0"/>
<organism evidence="1 2">
    <name type="scientific">Planococcus maritimus</name>
    <dbReference type="NCBI Taxonomy" id="192421"/>
    <lineage>
        <taxon>Bacteria</taxon>
        <taxon>Bacillati</taxon>
        <taxon>Bacillota</taxon>
        <taxon>Bacilli</taxon>
        <taxon>Bacillales</taxon>
        <taxon>Caryophanaceae</taxon>
        <taxon>Planococcus</taxon>
    </lineage>
</organism>
<gene>
    <name evidence="1" type="ORF">H1Q58_08150</name>
</gene>
<accession>A0A7D7R2V0</accession>
<sequence>MESNEYKQLIAEIEKLKFHNSTMLTLMGLVNEDKMQTLTIHENIVMFDLSKNDFRELTKLIQSYNGNNFALEQKALKINPIFKRKNLIGIIKSFVVSEMLLEKSLKILKSYE</sequence>
<dbReference type="RefSeq" id="WP_182093367.1">
    <property type="nucleotide sequence ID" value="NZ_CP059540.1"/>
</dbReference>
<dbReference type="Proteomes" id="UP000514716">
    <property type="component" value="Chromosome"/>
</dbReference>
<evidence type="ECO:0000313" key="1">
    <source>
        <dbReference type="EMBL" id="QMT18916.1"/>
    </source>
</evidence>
<protein>
    <submittedName>
        <fullName evidence="1">Uncharacterized protein</fullName>
    </submittedName>
</protein>
<evidence type="ECO:0000313" key="2">
    <source>
        <dbReference type="Proteomes" id="UP000514716"/>
    </source>
</evidence>
<dbReference type="KEGG" id="pdec:H1Q58_08150"/>
<keyword evidence="2" id="KW-1185">Reference proteome</keyword>
<dbReference type="EMBL" id="CP059540">
    <property type="protein sequence ID" value="QMT18916.1"/>
    <property type="molecule type" value="Genomic_DNA"/>
</dbReference>
<proteinExistence type="predicted"/>
<reference evidence="1 2" key="1">
    <citation type="submission" date="2020-07" db="EMBL/GenBank/DDBJ databases">
        <title>Screening of a cold-adapted Planococcus bacterium producing protease in traditional shrimp paste and protease identification by genome sequencing.</title>
        <authorList>
            <person name="Gao R."/>
            <person name="Leng W."/>
            <person name="Chu Q."/>
            <person name="Wu X."/>
            <person name="Liu H."/>
            <person name="Li X."/>
        </authorList>
    </citation>
    <scope>NUCLEOTIDE SEQUENCE [LARGE SCALE GENOMIC DNA]</scope>
    <source>
        <strain evidence="1 2">XJ11</strain>
    </source>
</reference>